<evidence type="ECO:0000256" key="3">
    <source>
        <dbReference type="ARBA" id="ARBA00023002"/>
    </source>
</evidence>
<dbReference type="CDD" id="cd05305">
    <property type="entry name" value="L-AlaDH"/>
    <property type="match status" value="1"/>
</dbReference>
<dbReference type="InterPro" id="IPR008141">
    <property type="entry name" value="Ala_DH"/>
</dbReference>
<comment type="caution">
    <text evidence="7">The sequence shown here is derived from an EMBL/GenBank/DDBJ whole genome shotgun (WGS) entry which is preliminary data.</text>
</comment>
<feature type="domain" description="Alanine dehydrogenase/pyridine nucleotide transhydrogenase NAD(H)-binding" evidence="5">
    <location>
        <begin position="149"/>
        <end position="297"/>
    </location>
</feature>
<dbReference type="EC" id="1.4.1.1" evidence="2 4"/>
<evidence type="ECO:0000259" key="6">
    <source>
        <dbReference type="SMART" id="SM01003"/>
    </source>
</evidence>
<gene>
    <name evidence="7" type="primary">ald</name>
    <name evidence="7" type="ORF">K7B09_10355</name>
</gene>
<sequence length="372" mass="38652">MRIGVPKEIKNHEYRVGLIPTSVHELIHHGHEVVVQTGAGLGAGLSDEDYIAAGATLLNTADEIFASADMIVKVKEPQADERKKLRPGQILFTYLHLAPDAPQTKDLIDSGAVCIAYETVTAVNGSLPLLTPMSEVAGRLAPQVGAHALEKAQGGRGVLLGGVPGVPAAEVVILGGGVSGTHAATIAVGMGAQVTVVDRSNDALKRLSSQFGPAITTVYSTRAAIEELLRRADLVIGTVLIPGAAAPKLITRDMLKLMKPGAVIVDVAIDQGGCTETSHATTHADPTYVVDGIVHYCVANMPGAVARTSTFALNNATLPFTLALANKGWKQALIDDTHLRNGLNVCAGKLTCAPVAQVHGLTYTSAESVLGL</sequence>
<evidence type="ECO:0000256" key="4">
    <source>
        <dbReference type="PIRNR" id="PIRNR000183"/>
    </source>
</evidence>
<dbReference type="SMART" id="SM01002">
    <property type="entry name" value="AlaDh_PNT_C"/>
    <property type="match status" value="1"/>
</dbReference>
<evidence type="ECO:0000259" key="5">
    <source>
        <dbReference type="SMART" id="SM01002"/>
    </source>
</evidence>
<reference evidence="7" key="1">
    <citation type="submission" date="2021-09" db="EMBL/GenBank/DDBJ databases">
        <authorList>
            <person name="Wu T."/>
            <person name="Guo S.Z."/>
        </authorList>
    </citation>
    <scope>NUCLEOTIDE SEQUENCE</scope>
    <source>
        <strain evidence="7">RSS-23</strain>
    </source>
</reference>
<dbReference type="PANTHER" id="PTHR42795:SF1">
    <property type="entry name" value="ALANINE DEHYDROGENASE"/>
    <property type="match status" value="1"/>
</dbReference>
<dbReference type="Pfam" id="PF05222">
    <property type="entry name" value="AlaDh_PNT_N"/>
    <property type="match status" value="1"/>
</dbReference>
<dbReference type="SUPFAM" id="SSF52283">
    <property type="entry name" value="Formate/glycerate dehydrogenase catalytic domain-like"/>
    <property type="match status" value="1"/>
</dbReference>
<keyword evidence="4" id="KW-0520">NAD</keyword>
<dbReference type="Pfam" id="PF01262">
    <property type="entry name" value="AlaDh_PNT_C"/>
    <property type="match status" value="1"/>
</dbReference>
<dbReference type="NCBIfam" id="TIGR00518">
    <property type="entry name" value="alaDH"/>
    <property type="match status" value="1"/>
</dbReference>
<evidence type="ECO:0000313" key="7">
    <source>
        <dbReference type="EMBL" id="MBZ4186722.1"/>
    </source>
</evidence>
<dbReference type="InterPro" id="IPR007886">
    <property type="entry name" value="AlaDH/PNT_N"/>
</dbReference>
<dbReference type="EMBL" id="JAIQDJ010000006">
    <property type="protein sequence ID" value="MBZ4186722.1"/>
    <property type="molecule type" value="Genomic_DNA"/>
</dbReference>
<evidence type="ECO:0000256" key="1">
    <source>
        <dbReference type="ARBA" id="ARBA00005689"/>
    </source>
</evidence>
<accession>A0ABS7TFU9</accession>
<dbReference type="GO" id="GO:0000286">
    <property type="term" value="F:alanine dehydrogenase activity"/>
    <property type="evidence" value="ECO:0007669"/>
    <property type="project" value="UniProtKB-EC"/>
</dbReference>
<dbReference type="SUPFAM" id="SSF51735">
    <property type="entry name" value="NAD(P)-binding Rossmann-fold domains"/>
    <property type="match status" value="1"/>
</dbReference>
<dbReference type="Gene3D" id="3.40.50.720">
    <property type="entry name" value="NAD(P)-binding Rossmann-like Domain"/>
    <property type="match status" value="2"/>
</dbReference>
<feature type="domain" description="Alanine dehydrogenase/pyridine nucleotide transhydrogenase N-terminal" evidence="6">
    <location>
        <begin position="4"/>
        <end position="137"/>
    </location>
</feature>
<keyword evidence="3 4" id="KW-0560">Oxidoreductase</keyword>
<comment type="similarity">
    <text evidence="1 4">Belongs to the AlaDH/PNT family.</text>
</comment>
<dbReference type="PANTHER" id="PTHR42795">
    <property type="entry name" value="ALANINE DEHYDROGENASE"/>
    <property type="match status" value="1"/>
</dbReference>
<comment type="catalytic activity">
    <reaction evidence="4">
        <text>L-alanine + NAD(+) + H2O = pyruvate + NH4(+) + NADH + H(+)</text>
        <dbReference type="Rhea" id="RHEA:18405"/>
        <dbReference type="ChEBI" id="CHEBI:15361"/>
        <dbReference type="ChEBI" id="CHEBI:15377"/>
        <dbReference type="ChEBI" id="CHEBI:15378"/>
        <dbReference type="ChEBI" id="CHEBI:28938"/>
        <dbReference type="ChEBI" id="CHEBI:57540"/>
        <dbReference type="ChEBI" id="CHEBI:57945"/>
        <dbReference type="ChEBI" id="CHEBI:57972"/>
        <dbReference type="EC" id="1.4.1.1"/>
    </reaction>
</comment>
<protein>
    <recommendedName>
        <fullName evidence="2 4">Alanine dehydrogenase</fullName>
        <ecNumber evidence="2 4">1.4.1.1</ecNumber>
    </recommendedName>
</protein>
<dbReference type="InterPro" id="IPR036291">
    <property type="entry name" value="NAD(P)-bd_dom_sf"/>
</dbReference>
<proteinExistence type="inferred from homology"/>
<name>A0ABS7TFU9_9GAMM</name>
<organism evidence="7 8">
    <name type="scientific">Thermomonas beijingensis</name>
    <dbReference type="NCBI Taxonomy" id="2872701"/>
    <lineage>
        <taxon>Bacteria</taxon>
        <taxon>Pseudomonadati</taxon>
        <taxon>Pseudomonadota</taxon>
        <taxon>Gammaproteobacteria</taxon>
        <taxon>Lysobacterales</taxon>
        <taxon>Lysobacteraceae</taxon>
        <taxon>Thermomonas</taxon>
    </lineage>
</organism>
<dbReference type="SMART" id="SM01003">
    <property type="entry name" value="AlaDh_PNT_N"/>
    <property type="match status" value="1"/>
</dbReference>
<dbReference type="Proteomes" id="UP001430290">
    <property type="component" value="Unassembled WGS sequence"/>
</dbReference>
<dbReference type="InterPro" id="IPR007698">
    <property type="entry name" value="AlaDH/PNT_NAD(H)-bd"/>
</dbReference>
<dbReference type="RefSeq" id="WP_223629396.1">
    <property type="nucleotide sequence ID" value="NZ_JAIQDJ010000006.1"/>
</dbReference>
<keyword evidence="8" id="KW-1185">Reference proteome</keyword>
<dbReference type="PIRSF" id="PIRSF000183">
    <property type="entry name" value="Alanine_dh"/>
    <property type="match status" value="1"/>
</dbReference>
<evidence type="ECO:0000313" key="8">
    <source>
        <dbReference type="Proteomes" id="UP001430290"/>
    </source>
</evidence>
<evidence type="ECO:0000256" key="2">
    <source>
        <dbReference type="ARBA" id="ARBA00012897"/>
    </source>
</evidence>